<protein>
    <submittedName>
        <fullName evidence="1">Uncharacterized protein</fullName>
    </submittedName>
</protein>
<organism evidence="1">
    <name type="scientific">hydrothermal vent metagenome</name>
    <dbReference type="NCBI Taxonomy" id="652676"/>
    <lineage>
        <taxon>unclassified sequences</taxon>
        <taxon>metagenomes</taxon>
        <taxon>ecological metagenomes</taxon>
    </lineage>
</organism>
<name>A0A3B1D583_9ZZZZ</name>
<accession>A0A3B1D583</accession>
<reference evidence="1" key="1">
    <citation type="submission" date="2018-06" db="EMBL/GenBank/DDBJ databases">
        <authorList>
            <person name="Zhirakovskaya E."/>
        </authorList>
    </citation>
    <scope>NUCLEOTIDE SEQUENCE</scope>
</reference>
<proteinExistence type="predicted"/>
<feature type="non-terminal residue" evidence="1">
    <location>
        <position position="409"/>
    </location>
</feature>
<sequence>MLTLNLTARFTRSLLSLLMVLLLCFPGALLQAEEKEEAKVNPWIIVSQETTFFTKPLLPNGHVDYLTAINKRKKEKIKGFVPEKNGAIYLVKATGSKEGGPIHFNNLLKAMGVNKKGKGILAFPINKAPRLVHFREYLDLQIAMKNKKEIRLDSKQQLMKDFNNTEYGKPWKKADAPHIWAWVQMNEKPLKLVATGTEQPFFYLPYAWSTKDKKPNMLMEVLLPVAQESQTFARLFAKRAMLHLGENRPAEAAKDLMIIHKLARQIGNRGTLIEGLVGIVIERIALNGDRQLAQHPQFSSQQLKEYTKKVQSLPAVTNSKEALNILERSSSLDSVQHLSVSSEDDETGGIFGKDFPFRQYLLMLFINWNLVLEEFNLHYDDIYLINQMPPRQRKVLLEKKRLQLLQEGK</sequence>
<dbReference type="EMBL" id="UOGL01000161">
    <property type="protein sequence ID" value="VAX38046.1"/>
    <property type="molecule type" value="Genomic_DNA"/>
</dbReference>
<evidence type="ECO:0000313" key="1">
    <source>
        <dbReference type="EMBL" id="VAX38046.1"/>
    </source>
</evidence>
<gene>
    <name evidence="1" type="ORF">MNBD_PLANCTO02-3348</name>
</gene>
<dbReference type="AlphaFoldDB" id="A0A3B1D583"/>